<name>A0A5C5ZBH1_9BACT</name>
<protein>
    <submittedName>
        <fullName evidence="1">Uncharacterized protein</fullName>
    </submittedName>
</protein>
<dbReference type="Proteomes" id="UP000315010">
    <property type="component" value="Unassembled WGS sequence"/>
</dbReference>
<comment type="caution">
    <text evidence="1">The sequence shown here is derived from an EMBL/GenBank/DDBJ whole genome shotgun (WGS) entry which is preliminary data.</text>
</comment>
<organism evidence="1 2">
    <name type="scientific">Novipirellula herctigrandis</name>
    <dbReference type="NCBI Taxonomy" id="2527986"/>
    <lineage>
        <taxon>Bacteria</taxon>
        <taxon>Pseudomonadati</taxon>
        <taxon>Planctomycetota</taxon>
        <taxon>Planctomycetia</taxon>
        <taxon>Pirellulales</taxon>
        <taxon>Pirellulaceae</taxon>
        <taxon>Novipirellula</taxon>
    </lineage>
</organism>
<reference evidence="1 2" key="1">
    <citation type="submission" date="2019-02" db="EMBL/GenBank/DDBJ databases">
        <title>Deep-cultivation of Planctomycetes and their phenomic and genomic characterization uncovers novel biology.</title>
        <authorList>
            <person name="Wiegand S."/>
            <person name="Jogler M."/>
            <person name="Boedeker C."/>
            <person name="Pinto D."/>
            <person name="Vollmers J."/>
            <person name="Rivas-Marin E."/>
            <person name="Kohn T."/>
            <person name="Peeters S.H."/>
            <person name="Heuer A."/>
            <person name="Rast P."/>
            <person name="Oberbeckmann S."/>
            <person name="Bunk B."/>
            <person name="Jeske O."/>
            <person name="Meyerdierks A."/>
            <person name="Storesund J.E."/>
            <person name="Kallscheuer N."/>
            <person name="Luecker S."/>
            <person name="Lage O.M."/>
            <person name="Pohl T."/>
            <person name="Merkel B.J."/>
            <person name="Hornburger P."/>
            <person name="Mueller R.-W."/>
            <person name="Bruemmer F."/>
            <person name="Labrenz M."/>
            <person name="Spormann A.M."/>
            <person name="Op Den Camp H."/>
            <person name="Overmann J."/>
            <person name="Amann R."/>
            <person name="Jetten M.S.M."/>
            <person name="Mascher T."/>
            <person name="Medema M.H."/>
            <person name="Devos D.P."/>
            <person name="Kaster A.-K."/>
            <person name="Ovreas L."/>
            <person name="Rohde M."/>
            <person name="Galperin M.Y."/>
            <person name="Jogler C."/>
        </authorList>
    </citation>
    <scope>NUCLEOTIDE SEQUENCE [LARGE SCALE GENOMIC DNA]</scope>
    <source>
        <strain evidence="1 2">CA13</strain>
    </source>
</reference>
<proteinExistence type="predicted"/>
<dbReference type="AlphaFoldDB" id="A0A5C5ZBH1"/>
<dbReference type="EMBL" id="SJPJ01000001">
    <property type="protein sequence ID" value="TWT84486.1"/>
    <property type="molecule type" value="Genomic_DNA"/>
</dbReference>
<keyword evidence="2" id="KW-1185">Reference proteome</keyword>
<accession>A0A5C5ZBH1</accession>
<evidence type="ECO:0000313" key="1">
    <source>
        <dbReference type="EMBL" id="TWT84486.1"/>
    </source>
</evidence>
<gene>
    <name evidence="1" type="ORF">CA13_59650</name>
</gene>
<sequence>MDFLMDLQKKRIRRESLAKDIPGFIHTRFRRTGFAKWPKPLTSLAL</sequence>
<evidence type="ECO:0000313" key="2">
    <source>
        <dbReference type="Proteomes" id="UP000315010"/>
    </source>
</evidence>